<proteinExistence type="inferred from homology"/>
<evidence type="ECO:0000313" key="6">
    <source>
        <dbReference type="Proteomes" id="UP001189143"/>
    </source>
</evidence>
<sequence>MSYFKTAEEIYKEMTSSLGDVDTSENSFIYNNLMPVAMEIATSLLDLDEAEKKSFISLALENKYSDYIDLRADEYGLIRKTATYARVLVKFTGASGTILPLGSIVGTLDNRLYVTESDMTIGEDGTGTCYVVSSEAGSKYNVNIGEINYFPIKYSGITSVTNESEYTEAYDKESDEEFVKRYYVKVREIATSGNVSHYKQWCLSIKGVGSVNVYECKNDKYEKENGSVLCVITDSNHRGADEELIDQVKSYIETVRPVGAKVYVISSSELTINVSAKLVINTKEYTKEEIEKSIKSSIEEYFIYLDDNRDINYISIAKISAIMMSHVGVIDIRELLLNEDRNNIDIPNNTVPILGTLNITIV</sequence>
<evidence type="ECO:0000259" key="2">
    <source>
        <dbReference type="Pfam" id="PF04865"/>
    </source>
</evidence>
<dbReference type="InterPro" id="IPR058531">
    <property type="entry name" value="Baseplate_J_M"/>
</dbReference>
<dbReference type="Pfam" id="PF26078">
    <property type="entry name" value="Baseplate_J_M"/>
    <property type="match status" value="1"/>
</dbReference>
<dbReference type="Pfam" id="PF26079">
    <property type="entry name" value="Baseplate_J_C"/>
    <property type="match status" value="1"/>
</dbReference>
<evidence type="ECO:0000259" key="4">
    <source>
        <dbReference type="Pfam" id="PF26079"/>
    </source>
</evidence>
<comment type="similarity">
    <text evidence="1">Belongs to the Mu gp47/PBSX XkdT family.</text>
</comment>
<dbReference type="PANTHER" id="PTHR37829">
    <property type="entry name" value="PHAGE-LIKE ELEMENT PBSX PROTEIN XKDT"/>
    <property type="match status" value="1"/>
</dbReference>
<dbReference type="Proteomes" id="UP001189143">
    <property type="component" value="Unassembled WGS sequence"/>
</dbReference>
<dbReference type="AlphaFoldDB" id="A0AAD2DHT8"/>
<feature type="domain" description="Baseplate protein J-like barrel" evidence="2">
    <location>
        <begin position="89"/>
        <end position="165"/>
    </location>
</feature>
<name>A0AAD2DHT8_9CLOT</name>
<dbReference type="InterPro" id="IPR052399">
    <property type="entry name" value="Phage_Baseplate_Assmbl_Protein"/>
</dbReference>
<evidence type="ECO:0000259" key="3">
    <source>
        <dbReference type="Pfam" id="PF26078"/>
    </source>
</evidence>
<comment type="caution">
    <text evidence="5">The sequence shown here is derived from an EMBL/GenBank/DDBJ whole genome shotgun (WGS) entry which is preliminary data.</text>
</comment>
<feature type="domain" description="Baseplate J-like central" evidence="3">
    <location>
        <begin position="190"/>
        <end position="265"/>
    </location>
</feature>
<dbReference type="InterPro" id="IPR058530">
    <property type="entry name" value="Baseplate_J-like_C"/>
</dbReference>
<reference evidence="5" key="1">
    <citation type="submission" date="2022-10" db="EMBL/GenBank/DDBJ databases">
        <authorList>
            <person name="Aires J."/>
            <person name="Mesa V."/>
        </authorList>
    </citation>
    <scope>NUCLEOTIDE SEQUENCE</scope>
    <source>
        <strain evidence="5">Clostridium neonatale JD116</strain>
    </source>
</reference>
<feature type="domain" description="Baseplate J-like C-terminal" evidence="4">
    <location>
        <begin position="272"/>
        <end position="359"/>
    </location>
</feature>
<accession>A0AAD2DHT8</accession>
<evidence type="ECO:0000256" key="1">
    <source>
        <dbReference type="ARBA" id="ARBA00038087"/>
    </source>
</evidence>
<dbReference type="PANTHER" id="PTHR37829:SF3">
    <property type="entry name" value="PROTEIN JAYE-RELATED"/>
    <property type="match status" value="1"/>
</dbReference>
<dbReference type="Pfam" id="PF04865">
    <property type="entry name" value="Baseplate_J"/>
    <property type="match status" value="1"/>
</dbReference>
<dbReference type="RefSeq" id="WP_230141277.1">
    <property type="nucleotide sequence ID" value="NZ_CAKJVF010000145.1"/>
</dbReference>
<organism evidence="5 6">
    <name type="scientific">Clostridium neonatale</name>
    <dbReference type="NCBI Taxonomy" id="137838"/>
    <lineage>
        <taxon>Bacteria</taxon>
        <taxon>Bacillati</taxon>
        <taxon>Bacillota</taxon>
        <taxon>Clostridia</taxon>
        <taxon>Eubacteriales</taxon>
        <taxon>Clostridiaceae</taxon>
        <taxon>Clostridium</taxon>
    </lineage>
</organism>
<dbReference type="InterPro" id="IPR006949">
    <property type="entry name" value="Barrel_Baseplate_J-like"/>
</dbReference>
<protein>
    <submittedName>
        <fullName evidence="5">Phage-like element PBSX protein XkdT</fullName>
    </submittedName>
</protein>
<evidence type="ECO:0000313" key="5">
    <source>
        <dbReference type="EMBL" id="CAI3681140.1"/>
    </source>
</evidence>
<dbReference type="EMBL" id="CAMTCP010000276">
    <property type="protein sequence ID" value="CAI3681140.1"/>
    <property type="molecule type" value="Genomic_DNA"/>
</dbReference>
<gene>
    <name evidence="5" type="primary">xkdT</name>
    <name evidence="5" type="ORF">CNEO2_750032</name>
</gene>